<name>A0AAP4R5D6_9BURK</name>
<accession>A0AAP4R5D6</accession>
<proteinExistence type="predicted"/>
<evidence type="ECO:0008006" key="3">
    <source>
        <dbReference type="Google" id="ProtNLM"/>
    </source>
</evidence>
<dbReference type="EMBL" id="JAUJQS010000011">
    <property type="protein sequence ID" value="MDN7566244.1"/>
    <property type="molecule type" value="Genomic_DNA"/>
</dbReference>
<comment type="caution">
    <text evidence="1">The sequence shown here is derived from an EMBL/GenBank/DDBJ whole genome shotgun (WGS) entry which is preliminary data.</text>
</comment>
<dbReference type="Proteomes" id="UP001172109">
    <property type="component" value="Unassembled WGS sequence"/>
</dbReference>
<dbReference type="AlphaFoldDB" id="A0AAP4R5D6"/>
<reference evidence="1" key="1">
    <citation type="submission" date="2023-07" db="EMBL/GenBank/DDBJ databases">
        <title>A collection of bacterial strains from the Burkholderia cepacia Research Laboratory and Repository.</title>
        <authorList>
            <person name="Lipuma J."/>
            <person name="Spilker T."/>
            <person name="Caverly L."/>
        </authorList>
    </citation>
    <scope>NUCLEOTIDE SEQUENCE</scope>
    <source>
        <strain evidence="1">AU44979</strain>
    </source>
</reference>
<evidence type="ECO:0000313" key="1">
    <source>
        <dbReference type="EMBL" id="MDN7566244.1"/>
    </source>
</evidence>
<protein>
    <recommendedName>
        <fullName evidence="3">DUF4304 domain-containing protein</fullName>
    </recommendedName>
</protein>
<dbReference type="RefSeq" id="WP_137910329.1">
    <property type="nucleotide sequence ID" value="NZ_CADEUY010000004.1"/>
</dbReference>
<sequence length="228" mass="25293">MSISKRIAHVRKDSKNGEAFNMVTLEAAHRVMSPVVDAALNARGFETVAPLKWVRHDGSPIRQIFAFPAWKGGVIAPRWGLSFDFVPHVSGSSVRWHRTNKTAIFDLVVDARDKDLDVSLICGEQVVAQKSAPIVEDAIARADEFWRRVNSVEDVVGAFEWLRSYLSSGGLGFYNYVQHPIALAFVLARTGNADDARRELDRFLEGRSAEDPVSIRLGEMLTKASGMP</sequence>
<evidence type="ECO:0000313" key="2">
    <source>
        <dbReference type="Proteomes" id="UP001172109"/>
    </source>
</evidence>
<gene>
    <name evidence="1" type="ORF">QZM56_17175</name>
</gene>
<organism evidence="1 2">
    <name type="scientific">Burkholderia contaminans</name>
    <dbReference type="NCBI Taxonomy" id="488447"/>
    <lineage>
        <taxon>Bacteria</taxon>
        <taxon>Pseudomonadati</taxon>
        <taxon>Pseudomonadota</taxon>
        <taxon>Betaproteobacteria</taxon>
        <taxon>Burkholderiales</taxon>
        <taxon>Burkholderiaceae</taxon>
        <taxon>Burkholderia</taxon>
        <taxon>Burkholderia cepacia complex</taxon>
    </lineage>
</organism>